<gene>
    <name evidence="8" type="ORF">F6B93_00770</name>
</gene>
<dbReference type="InterPro" id="IPR016166">
    <property type="entry name" value="FAD-bd_PCMH"/>
</dbReference>
<dbReference type="InterPro" id="IPR036318">
    <property type="entry name" value="FAD-bd_PCMH-like_sf"/>
</dbReference>
<dbReference type="Gene3D" id="3.30.465.10">
    <property type="match status" value="1"/>
</dbReference>
<evidence type="ECO:0000256" key="5">
    <source>
        <dbReference type="ARBA" id="ARBA00023002"/>
    </source>
</evidence>
<evidence type="ECO:0000259" key="7">
    <source>
        <dbReference type="PROSITE" id="PS51387"/>
    </source>
</evidence>
<proteinExistence type="inferred from homology"/>
<sequence length="506" mass="51445">MTLSRDGAGPQRPAAPGARPVGGGNPRTAPDISRQTLLRGAAGALAAGTVFGSVRAAADPNTPGWEGLSAAIGGQVLRPDDGPQFATAKQVFNTNYNGSTPAVIVTATSQADVQRAMAFAAAHNLKVAPRSGGHSYVGASTANGTMVLDLRQLAGGIRYDEASNRVTVTPATGLYALHEALAAAGRGIPTGTCPTVGTAGHALGGGLGANSRHAGLLCDALTSASVVLPSGKAVTASAGSHPDLLWALRGGGGGNFGVTTALTFATFPITDLDVVNLNFPPQSFAQVLVGWQKWLRTADRNSWALADSTVDPMGTHCRILATCPAGSGSSVAGAISSAVGVQPIGTENRTFNYMDLVRYLAAGNLNPAPLGYVGGSDVLPTIDEATAAGIASAVDAFPRGAGRALVIMHALDGALASVAPGASAFPWRRQSALVQWYVETSGSPSTATGWLTTAHRAVGAHSVGGYVNYLEVNQPPSRYFGPNLSQLSAVRRKYDPGQVMFSGLTI</sequence>
<evidence type="ECO:0000256" key="3">
    <source>
        <dbReference type="ARBA" id="ARBA00022630"/>
    </source>
</evidence>
<dbReference type="InterPro" id="IPR006094">
    <property type="entry name" value="Oxid_FAD_bind_N"/>
</dbReference>
<dbReference type="Gene3D" id="3.40.462.20">
    <property type="match status" value="1"/>
</dbReference>
<organism evidence="8 9">
    <name type="scientific">Mycobacterium spongiae</name>
    <dbReference type="NCBI Taxonomy" id="886343"/>
    <lineage>
        <taxon>Bacteria</taxon>
        <taxon>Bacillati</taxon>
        <taxon>Actinomycetota</taxon>
        <taxon>Actinomycetes</taxon>
        <taxon>Mycobacteriales</taxon>
        <taxon>Mycobacteriaceae</taxon>
        <taxon>Mycobacterium</taxon>
    </lineage>
</organism>
<dbReference type="PROSITE" id="PS00862">
    <property type="entry name" value="OX2_COVAL_FAD"/>
    <property type="match status" value="1"/>
</dbReference>
<evidence type="ECO:0000256" key="6">
    <source>
        <dbReference type="SAM" id="MobiDB-lite"/>
    </source>
</evidence>
<evidence type="ECO:0000256" key="2">
    <source>
        <dbReference type="ARBA" id="ARBA00005466"/>
    </source>
</evidence>
<dbReference type="PANTHER" id="PTHR42973">
    <property type="entry name" value="BINDING OXIDOREDUCTASE, PUTATIVE (AFU_ORTHOLOGUE AFUA_1G17690)-RELATED"/>
    <property type="match status" value="1"/>
</dbReference>
<dbReference type="EMBL" id="CP046600">
    <property type="protein sequence ID" value="QUR65802.1"/>
    <property type="molecule type" value="Genomic_DNA"/>
</dbReference>
<dbReference type="PROSITE" id="PS51387">
    <property type="entry name" value="FAD_PCMH"/>
    <property type="match status" value="1"/>
</dbReference>
<feature type="region of interest" description="Disordered" evidence="6">
    <location>
        <begin position="1"/>
        <end position="31"/>
    </location>
</feature>
<feature type="domain" description="FAD-binding PCMH-type" evidence="7">
    <location>
        <begin position="96"/>
        <end position="269"/>
    </location>
</feature>
<reference evidence="8" key="1">
    <citation type="submission" date="2019-12" db="EMBL/GenBank/DDBJ databases">
        <title>Mycobacterium spongiae sp. nov.</title>
        <authorList>
            <person name="Stinear T."/>
        </authorList>
    </citation>
    <scope>NUCLEOTIDE SEQUENCE</scope>
    <source>
        <strain evidence="8">FSD4b-SM</strain>
    </source>
</reference>
<accession>A0A975PVA2</accession>
<keyword evidence="4" id="KW-0274">FAD</keyword>
<dbReference type="InterPro" id="IPR050416">
    <property type="entry name" value="FAD-linked_Oxidoreductase"/>
</dbReference>
<dbReference type="InterPro" id="IPR012951">
    <property type="entry name" value="BBE"/>
</dbReference>
<evidence type="ECO:0000256" key="1">
    <source>
        <dbReference type="ARBA" id="ARBA00001974"/>
    </source>
</evidence>
<dbReference type="GO" id="GO:0016491">
    <property type="term" value="F:oxidoreductase activity"/>
    <property type="evidence" value="ECO:0007669"/>
    <property type="project" value="UniProtKB-KW"/>
</dbReference>
<dbReference type="Gene3D" id="3.30.43.10">
    <property type="entry name" value="Uridine Diphospho-n-acetylenolpyruvylglucosamine Reductase, domain 2"/>
    <property type="match status" value="1"/>
</dbReference>
<evidence type="ECO:0000256" key="4">
    <source>
        <dbReference type="ARBA" id="ARBA00022827"/>
    </source>
</evidence>
<comment type="similarity">
    <text evidence="2">Belongs to the oxygen-dependent FAD-linked oxidoreductase family.</text>
</comment>
<evidence type="ECO:0000313" key="8">
    <source>
        <dbReference type="EMBL" id="QUR65802.1"/>
    </source>
</evidence>
<dbReference type="RefSeq" id="WP_211697203.1">
    <property type="nucleotide sequence ID" value="NZ_CP046600.1"/>
</dbReference>
<keyword evidence="3" id="KW-0285">Flavoprotein</keyword>
<dbReference type="InterPro" id="IPR016167">
    <property type="entry name" value="FAD-bd_PCMH_sub1"/>
</dbReference>
<dbReference type="PANTHER" id="PTHR42973:SF39">
    <property type="entry name" value="FAD-BINDING PCMH-TYPE DOMAIN-CONTAINING PROTEIN"/>
    <property type="match status" value="1"/>
</dbReference>
<feature type="compositionally biased region" description="Low complexity" evidence="6">
    <location>
        <begin position="1"/>
        <end position="19"/>
    </location>
</feature>
<dbReference type="AlphaFoldDB" id="A0A975PVA2"/>
<name>A0A975PVA2_9MYCO</name>
<dbReference type="GO" id="GO:0071949">
    <property type="term" value="F:FAD binding"/>
    <property type="evidence" value="ECO:0007669"/>
    <property type="project" value="InterPro"/>
</dbReference>
<dbReference type="SUPFAM" id="SSF56176">
    <property type="entry name" value="FAD-binding/transporter-associated domain-like"/>
    <property type="match status" value="1"/>
</dbReference>
<dbReference type="Pfam" id="PF08031">
    <property type="entry name" value="BBE"/>
    <property type="match status" value="1"/>
</dbReference>
<dbReference type="Proteomes" id="UP000682202">
    <property type="component" value="Chromosome"/>
</dbReference>
<dbReference type="InterPro" id="IPR006093">
    <property type="entry name" value="Oxy_OxRdtase_FAD_BS"/>
</dbReference>
<dbReference type="KEGG" id="mspg:F6B93_00770"/>
<comment type="cofactor">
    <cofactor evidence="1">
        <name>FAD</name>
        <dbReference type="ChEBI" id="CHEBI:57692"/>
    </cofactor>
</comment>
<dbReference type="Pfam" id="PF01565">
    <property type="entry name" value="FAD_binding_4"/>
    <property type="match status" value="1"/>
</dbReference>
<protein>
    <submittedName>
        <fullName evidence="8">FAD-binding protein</fullName>
    </submittedName>
</protein>
<dbReference type="InterPro" id="IPR016169">
    <property type="entry name" value="FAD-bd_PCMH_sub2"/>
</dbReference>
<evidence type="ECO:0000313" key="9">
    <source>
        <dbReference type="Proteomes" id="UP000682202"/>
    </source>
</evidence>
<keyword evidence="5" id="KW-0560">Oxidoreductase</keyword>
<keyword evidence="9" id="KW-1185">Reference proteome</keyword>